<dbReference type="EMBL" id="JANKHO010002749">
    <property type="protein sequence ID" value="KAJ3489148.1"/>
    <property type="molecule type" value="Genomic_DNA"/>
</dbReference>
<accession>A0A9W8JS50</accession>
<proteinExistence type="predicted"/>
<dbReference type="OrthoDB" id="2984131at2759"/>
<dbReference type="Proteomes" id="UP001148786">
    <property type="component" value="Unassembled WGS sequence"/>
</dbReference>
<reference evidence="1" key="1">
    <citation type="submission" date="2022-07" db="EMBL/GenBank/DDBJ databases">
        <title>Genome Sequence of Agrocybe chaxingu.</title>
        <authorList>
            <person name="Buettner E."/>
        </authorList>
    </citation>
    <scope>NUCLEOTIDE SEQUENCE</scope>
    <source>
        <strain evidence="1">MP-N11</strain>
    </source>
</reference>
<gene>
    <name evidence="1" type="ORF">NLJ89_g11554</name>
</gene>
<keyword evidence="2" id="KW-1185">Reference proteome</keyword>
<name>A0A9W8JS50_9AGAR</name>
<evidence type="ECO:0000313" key="1">
    <source>
        <dbReference type="EMBL" id="KAJ3489148.1"/>
    </source>
</evidence>
<evidence type="ECO:0000313" key="2">
    <source>
        <dbReference type="Proteomes" id="UP001148786"/>
    </source>
</evidence>
<sequence>MADSQLNFDVYSHLLTFVSSPSDLLSVGLANKELFELAGSEIVYRSIRCKLSNNAVWEHLITNPAQASRVRELEIQRENPSSYGPLDEREQLPVRKNLGSVDPSPINYAEAEKSEHLLISAIYKMVNLESFIWDRWVPVINQGGEVPESGAAEGGDEHLARHMEDIWTALRDHAQIKRLKVIFTLGNLTHLDLKIIYSPLNENDGVEGLNNVNDNDKEELLPGRVRIKRLQDLLSHCPNLEESLSLAILDRNFYYDFDGNPFTNISSILSSNPFPCLSSLKLQDILIGDNVLAHFITVHPNLHHLSSFLSINGDSLSSSLFALEGYEDELINILLNLLTVDLLPEPLCIILRAVKRPLVIREISVVEPYFYIKHCV</sequence>
<organism evidence="1 2">
    <name type="scientific">Agrocybe chaxingu</name>
    <dbReference type="NCBI Taxonomy" id="84603"/>
    <lineage>
        <taxon>Eukaryota</taxon>
        <taxon>Fungi</taxon>
        <taxon>Dikarya</taxon>
        <taxon>Basidiomycota</taxon>
        <taxon>Agaricomycotina</taxon>
        <taxon>Agaricomycetes</taxon>
        <taxon>Agaricomycetidae</taxon>
        <taxon>Agaricales</taxon>
        <taxon>Agaricineae</taxon>
        <taxon>Strophariaceae</taxon>
        <taxon>Agrocybe</taxon>
    </lineage>
</organism>
<dbReference type="AlphaFoldDB" id="A0A9W8JS50"/>
<protein>
    <recommendedName>
        <fullName evidence="3">F-box protein</fullName>
    </recommendedName>
</protein>
<evidence type="ECO:0008006" key="3">
    <source>
        <dbReference type="Google" id="ProtNLM"/>
    </source>
</evidence>
<comment type="caution">
    <text evidence="1">The sequence shown here is derived from an EMBL/GenBank/DDBJ whole genome shotgun (WGS) entry which is preliminary data.</text>
</comment>